<comment type="subcellular location">
    <subcellularLocation>
        <location evidence="5">Cytoplasm</location>
    </subcellularLocation>
</comment>
<dbReference type="AlphaFoldDB" id="A0A1H8GBF0"/>
<dbReference type="Proteomes" id="UP000199512">
    <property type="component" value="Unassembled WGS sequence"/>
</dbReference>
<dbReference type="HAMAP" id="MF_00565">
    <property type="entry name" value="DltC"/>
    <property type="match status" value="1"/>
</dbReference>
<keyword evidence="3 5" id="KW-0597">Phosphoprotein</keyword>
<dbReference type="InterPro" id="IPR036736">
    <property type="entry name" value="ACP-like_sf"/>
</dbReference>
<evidence type="ECO:0000313" key="7">
    <source>
        <dbReference type="EMBL" id="SEN41471.1"/>
    </source>
</evidence>
<gene>
    <name evidence="5" type="primary">dltC</name>
    <name evidence="7" type="ORF">SAMN05216454_103148</name>
</gene>
<comment type="function">
    <text evidence="5">Carrier protein involved in the D-alanylation of lipoteichoic acid (LTA). The loading of thioester-linked D-alanine onto DltC is catalyzed by D-alanine--D-alanyl carrier protein ligase DltA. The DltC-carried D-alanyl group is further transferred to cell membrane phosphatidylglycerol (PG) by forming an ester bond, probably catalyzed by DltD. D-alanylation of LTA plays an important role in modulating the properties of the cell wall in Gram-positive bacteria, influencing the net charge of the cell wall.</text>
</comment>
<dbReference type="PROSITE" id="PS50075">
    <property type="entry name" value="CARRIER"/>
    <property type="match status" value="1"/>
</dbReference>
<dbReference type="RefSeq" id="WP_091974618.1">
    <property type="nucleotide sequence ID" value="NZ_FODF01000003.1"/>
</dbReference>
<comment type="pathway">
    <text evidence="5">Cell wall biogenesis; lipoteichoic acid biosynthesis.</text>
</comment>
<dbReference type="SUPFAM" id="SSF47336">
    <property type="entry name" value="ACP-like"/>
    <property type="match status" value="1"/>
</dbReference>
<dbReference type="NCBIfam" id="TIGR01688">
    <property type="entry name" value="dltC"/>
    <property type="match status" value="1"/>
</dbReference>
<evidence type="ECO:0000256" key="4">
    <source>
        <dbReference type="ARBA" id="ARBA00023316"/>
    </source>
</evidence>
<dbReference type="GO" id="GO:0016874">
    <property type="term" value="F:ligase activity"/>
    <property type="evidence" value="ECO:0007669"/>
    <property type="project" value="UniProtKB-KW"/>
</dbReference>
<comment type="PTM">
    <text evidence="5">4'-phosphopantetheine is transferred from CoA to a specific serine of apo-DCP.</text>
</comment>
<organism evidence="7 8">
    <name type="scientific">Peptostreptococcus russellii</name>
    <dbReference type="NCBI Taxonomy" id="215200"/>
    <lineage>
        <taxon>Bacteria</taxon>
        <taxon>Bacillati</taxon>
        <taxon>Bacillota</taxon>
        <taxon>Clostridia</taxon>
        <taxon>Peptostreptococcales</taxon>
        <taxon>Peptostreptococcaceae</taxon>
        <taxon>Peptostreptococcus</taxon>
    </lineage>
</organism>
<sequence>MDLQEKVIEIFEEVLGTDEIAEDLDLDMFENELLDSLAIIEVLLGIEEKLGLSLQPTDLERKDMATVNNLVAFLEPRLK</sequence>
<evidence type="ECO:0000256" key="3">
    <source>
        <dbReference type="ARBA" id="ARBA00022553"/>
    </source>
</evidence>
<evidence type="ECO:0000313" key="8">
    <source>
        <dbReference type="Proteomes" id="UP000199512"/>
    </source>
</evidence>
<proteinExistence type="inferred from homology"/>
<dbReference type="InterPro" id="IPR003230">
    <property type="entry name" value="DltC"/>
</dbReference>
<dbReference type="Gene3D" id="1.10.1200.10">
    <property type="entry name" value="ACP-like"/>
    <property type="match status" value="1"/>
</dbReference>
<keyword evidence="7" id="KW-0436">Ligase</keyword>
<evidence type="ECO:0000256" key="1">
    <source>
        <dbReference type="ARBA" id="ARBA00022450"/>
    </source>
</evidence>
<feature type="modified residue" description="O-(pantetheine 4'-phosphoryl)serine" evidence="5">
    <location>
        <position position="36"/>
    </location>
</feature>
<name>A0A1H8GBF0_9FIRM</name>
<evidence type="ECO:0000259" key="6">
    <source>
        <dbReference type="PROSITE" id="PS50075"/>
    </source>
</evidence>
<comment type="similarity">
    <text evidence="5">Belongs to the DltC family.</text>
</comment>
<accession>A0A1H8GBF0</accession>
<evidence type="ECO:0000256" key="2">
    <source>
        <dbReference type="ARBA" id="ARBA00022490"/>
    </source>
</evidence>
<dbReference type="Pfam" id="PF00550">
    <property type="entry name" value="PP-binding"/>
    <property type="match status" value="1"/>
</dbReference>
<dbReference type="GO" id="GO:0070395">
    <property type="term" value="P:lipoteichoic acid biosynthetic process"/>
    <property type="evidence" value="ECO:0007669"/>
    <property type="project" value="UniProtKB-UniRule"/>
</dbReference>
<keyword evidence="1 5" id="KW-0596">Phosphopantetheine</keyword>
<dbReference type="GO" id="GO:0005737">
    <property type="term" value="C:cytoplasm"/>
    <property type="evidence" value="ECO:0007669"/>
    <property type="project" value="UniProtKB-SubCell"/>
</dbReference>
<keyword evidence="2 5" id="KW-0963">Cytoplasm</keyword>
<keyword evidence="4 5" id="KW-0961">Cell wall biogenesis/degradation</keyword>
<feature type="domain" description="Carrier" evidence="6">
    <location>
        <begin position="1"/>
        <end position="78"/>
    </location>
</feature>
<evidence type="ECO:0000256" key="5">
    <source>
        <dbReference type="HAMAP-Rule" id="MF_00565"/>
    </source>
</evidence>
<keyword evidence="8" id="KW-1185">Reference proteome</keyword>
<reference evidence="7 8" key="1">
    <citation type="submission" date="2016-10" db="EMBL/GenBank/DDBJ databases">
        <authorList>
            <person name="de Groot N.N."/>
        </authorList>
    </citation>
    <scope>NUCLEOTIDE SEQUENCE [LARGE SCALE GENOMIC DNA]</scope>
    <source>
        <strain evidence="7 8">Calf135</strain>
    </source>
</reference>
<dbReference type="InterPro" id="IPR009081">
    <property type="entry name" value="PP-bd_ACP"/>
</dbReference>
<dbReference type="GO" id="GO:0036370">
    <property type="term" value="F:D-alanyl carrier activity"/>
    <property type="evidence" value="ECO:0007669"/>
    <property type="project" value="UniProtKB-UniRule"/>
</dbReference>
<dbReference type="OrthoDB" id="6462171at2"/>
<dbReference type="UniPathway" id="UPA00556"/>
<protein>
    <recommendedName>
        <fullName evidence="5">D-alanyl carrier protein</fullName>
        <shortName evidence="5">DCP</shortName>
    </recommendedName>
    <alternativeName>
        <fullName evidence="5">D-alanine--poly(phosphoribitol) ligase subunit 2</fullName>
    </alternativeName>
</protein>
<dbReference type="STRING" id="215200.SAMN05216454_103148"/>
<dbReference type="GO" id="GO:0071555">
    <property type="term" value="P:cell wall organization"/>
    <property type="evidence" value="ECO:0007669"/>
    <property type="project" value="UniProtKB-KW"/>
</dbReference>
<dbReference type="EMBL" id="FODF01000003">
    <property type="protein sequence ID" value="SEN41471.1"/>
    <property type="molecule type" value="Genomic_DNA"/>
</dbReference>